<evidence type="ECO:0000313" key="2">
    <source>
        <dbReference type="Proteomes" id="UP000887013"/>
    </source>
</evidence>
<dbReference type="EMBL" id="BMAW01067305">
    <property type="protein sequence ID" value="GFT59140.1"/>
    <property type="molecule type" value="Genomic_DNA"/>
</dbReference>
<organism evidence="1 2">
    <name type="scientific">Nephila pilipes</name>
    <name type="common">Giant wood spider</name>
    <name type="synonym">Nephila maculata</name>
    <dbReference type="NCBI Taxonomy" id="299642"/>
    <lineage>
        <taxon>Eukaryota</taxon>
        <taxon>Metazoa</taxon>
        <taxon>Ecdysozoa</taxon>
        <taxon>Arthropoda</taxon>
        <taxon>Chelicerata</taxon>
        <taxon>Arachnida</taxon>
        <taxon>Araneae</taxon>
        <taxon>Araneomorphae</taxon>
        <taxon>Entelegynae</taxon>
        <taxon>Araneoidea</taxon>
        <taxon>Nephilidae</taxon>
        <taxon>Nephila</taxon>
    </lineage>
</organism>
<dbReference type="AlphaFoldDB" id="A0A8X6TZ98"/>
<dbReference type="Proteomes" id="UP000887013">
    <property type="component" value="Unassembled WGS sequence"/>
</dbReference>
<protein>
    <submittedName>
        <fullName evidence="1">Uncharacterized protein</fullName>
    </submittedName>
</protein>
<sequence>MAGGRSAVRRCKGQRFAALRSGKGRGKRYLNPCASCSANGSTAVRYSNVLQCTAIRRPAGSECCSTFSVAMAVRCSWQSRRKCLLPPQWTVRLHGGNSQNHFCSW</sequence>
<gene>
    <name evidence="1" type="ORF">NPIL_611501</name>
</gene>
<reference evidence="1" key="1">
    <citation type="submission" date="2020-08" db="EMBL/GenBank/DDBJ databases">
        <title>Multicomponent nature underlies the extraordinary mechanical properties of spider dragline silk.</title>
        <authorList>
            <person name="Kono N."/>
            <person name="Nakamura H."/>
            <person name="Mori M."/>
            <person name="Yoshida Y."/>
            <person name="Ohtoshi R."/>
            <person name="Malay A.D."/>
            <person name="Moran D.A.P."/>
            <person name="Tomita M."/>
            <person name="Numata K."/>
            <person name="Arakawa K."/>
        </authorList>
    </citation>
    <scope>NUCLEOTIDE SEQUENCE</scope>
</reference>
<evidence type="ECO:0000313" key="1">
    <source>
        <dbReference type="EMBL" id="GFT59140.1"/>
    </source>
</evidence>
<keyword evidence="2" id="KW-1185">Reference proteome</keyword>
<comment type="caution">
    <text evidence="1">The sequence shown here is derived from an EMBL/GenBank/DDBJ whole genome shotgun (WGS) entry which is preliminary data.</text>
</comment>
<name>A0A8X6TZ98_NEPPI</name>
<proteinExistence type="predicted"/>
<accession>A0A8X6TZ98</accession>